<evidence type="ECO:0000313" key="3">
    <source>
        <dbReference type="Proteomes" id="UP001145069"/>
    </source>
</evidence>
<feature type="transmembrane region" description="Helical" evidence="1">
    <location>
        <begin position="33"/>
        <end position="52"/>
    </location>
</feature>
<proteinExistence type="predicted"/>
<dbReference type="EMBL" id="JAMQKC010000015">
    <property type="protein sequence ID" value="MDC3417901.1"/>
    <property type="molecule type" value="Genomic_DNA"/>
</dbReference>
<organism evidence="2 3">
    <name type="scientific">Aquibacillus salsiterrae</name>
    <dbReference type="NCBI Taxonomy" id="2950439"/>
    <lineage>
        <taxon>Bacteria</taxon>
        <taxon>Bacillati</taxon>
        <taxon>Bacillota</taxon>
        <taxon>Bacilli</taxon>
        <taxon>Bacillales</taxon>
        <taxon>Bacillaceae</taxon>
        <taxon>Aquibacillus</taxon>
    </lineage>
</organism>
<comment type="caution">
    <text evidence="2">The sequence shown here is derived from an EMBL/GenBank/DDBJ whole genome shotgun (WGS) entry which is preliminary data.</text>
</comment>
<keyword evidence="3" id="KW-1185">Reference proteome</keyword>
<name>A0A9X3WIX8_9BACI</name>
<dbReference type="Pfam" id="PF10710">
    <property type="entry name" value="DUF2512"/>
    <property type="match status" value="1"/>
</dbReference>
<keyword evidence="1" id="KW-1133">Transmembrane helix</keyword>
<feature type="transmembrane region" description="Helical" evidence="1">
    <location>
        <begin position="87"/>
        <end position="108"/>
    </location>
</feature>
<evidence type="ECO:0000313" key="2">
    <source>
        <dbReference type="EMBL" id="MDC3417901.1"/>
    </source>
</evidence>
<feature type="transmembrane region" description="Helical" evidence="1">
    <location>
        <begin position="7"/>
        <end position="27"/>
    </location>
</feature>
<dbReference type="Proteomes" id="UP001145069">
    <property type="component" value="Unassembled WGS sequence"/>
</dbReference>
<keyword evidence="1" id="KW-0812">Transmembrane</keyword>
<protein>
    <submittedName>
        <fullName evidence="2">YndM family protein</fullName>
    </submittedName>
</protein>
<dbReference type="RefSeq" id="WP_272446962.1">
    <property type="nucleotide sequence ID" value="NZ_JAMQKC010000015.1"/>
</dbReference>
<accession>A0A9X3WIX8</accession>
<feature type="transmembrane region" description="Helical" evidence="1">
    <location>
        <begin position="59"/>
        <end position="81"/>
    </location>
</feature>
<evidence type="ECO:0000256" key="1">
    <source>
        <dbReference type="SAM" id="Phobius"/>
    </source>
</evidence>
<dbReference type="InterPro" id="IPR019649">
    <property type="entry name" value="DUF2512"/>
</dbReference>
<sequence>MNHLKAISIKFIVVTIVLYSVLSGFYSASIGNIFVMSLLVTGIAYVIGDLFILPKFGNLIATLADFGLAFFSLWVLTDVMFASDYGIITASIFSAILISSTEAIFHLYMQSKILDSDDSMYIKDVRKYQTEAGEENPDWDIIEIKKRKEK</sequence>
<keyword evidence="1" id="KW-0472">Membrane</keyword>
<reference evidence="2" key="1">
    <citation type="submission" date="2022-06" db="EMBL/GenBank/DDBJ databases">
        <title>Aquibacillus sp. a new bacterium isolated from soil saline samples.</title>
        <authorList>
            <person name="Galisteo C."/>
            <person name="De La Haba R."/>
            <person name="Sanchez-Porro C."/>
            <person name="Ventosa A."/>
        </authorList>
    </citation>
    <scope>NUCLEOTIDE SEQUENCE</scope>
    <source>
        <strain evidence="2">3ASR75-54</strain>
    </source>
</reference>
<gene>
    <name evidence="2" type="ORF">NC799_13455</name>
</gene>
<dbReference type="AlphaFoldDB" id="A0A9X3WIX8"/>